<accession>A0A9Q0L0C7</accession>
<dbReference type="Proteomes" id="UP001141806">
    <property type="component" value="Unassembled WGS sequence"/>
</dbReference>
<reference evidence="1" key="1">
    <citation type="journal article" date="2023" name="Plant J.">
        <title>The genome of the king protea, Protea cynaroides.</title>
        <authorList>
            <person name="Chang J."/>
            <person name="Duong T.A."/>
            <person name="Schoeman C."/>
            <person name="Ma X."/>
            <person name="Roodt D."/>
            <person name="Barker N."/>
            <person name="Li Z."/>
            <person name="Van de Peer Y."/>
            <person name="Mizrachi E."/>
        </authorList>
    </citation>
    <scope>NUCLEOTIDE SEQUENCE</scope>
    <source>
        <tissue evidence="1">Young leaves</tissue>
    </source>
</reference>
<keyword evidence="2" id="KW-1185">Reference proteome</keyword>
<dbReference type="AlphaFoldDB" id="A0A9Q0L0C7"/>
<evidence type="ECO:0000313" key="2">
    <source>
        <dbReference type="Proteomes" id="UP001141806"/>
    </source>
</evidence>
<protein>
    <submittedName>
        <fullName evidence="1">Uncharacterized protein</fullName>
    </submittedName>
</protein>
<dbReference type="OrthoDB" id="79603at2759"/>
<dbReference type="Gene3D" id="1.25.10.10">
    <property type="entry name" value="Leucine-rich Repeat Variant"/>
    <property type="match status" value="1"/>
</dbReference>
<dbReference type="SUPFAM" id="SSF48371">
    <property type="entry name" value="ARM repeat"/>
    <property type="match status" value="1"/>
</dbReference>
<dbReference type="PANTHER" id="PTHR37743">
    <property type="entry name" value="ARM REPEAT SUPERFAMILY PROTEIN"/>
    <property type="match status" value="1"/>
</dbReference>
<name>A0A9Q0L0C7_9MAGN</name>
<sequence>MIEPLVNKMFAEPSNAIIVRFLSCISEHLADAADVVLHHVLLYIQKQEEINEEILSGWKSGTNTEDDLVKFRHPLFDHLCPLLIIRILPLRVFNDLNSSAMYGQLLNQEITNGIRDFDIQSNECLAAFLLNRAFHKFEFEDVRKLAAELCGRIHPQVLFPIIFTQLENAIVSLDVLKIKACLFSVCTSLVVRGWDSTLHPFLWKIRKILEMVLLWPSLDEDEVSKAQHGCIDCLALMICAELQAPESSKDSSWNGSSVEEKSLSGGVGNLVLTYVIQRLVNDNSEFVPYTKLGGEGVLVGNTSDHVPLSFRLCMANVLISACQKISSVSKKLFARRVVPILIHSVEVMTDSDIRAACLQVLFSSVYHLKSAVLRYLPDLLKLSIKALQKGSVKERMAGAKLIASLMASEDAIVESISGGLLEARSVLSSISSSDPSLELRQVCSKLLACISSPVDNFFQNLSI</sequence>
<dbReference type="EMBL" id="JAMYWD010000002">
    <property type="protein sequence ID" value="KAJ4979551.1"/>
    <property type="molecule type" value="Genomic_DNA"/>
</dbReference>
<dbReference type="InterPro" id="IPR016024">
    <property type="entry name" value="ARM-type_fold"/>
</dbReference>
<organism evidence="1 2">
    <name type="scientific">Protea cynaroides</name>
    <dbReference type="NCBI Taxonomy" id="273540"/>
    <lineage>
        <taxon>Eukaryota</taxon>
        <taxon>Viridiplantae</taxon>
        <taxon>Streptophyta</taxon>
        <taxon>Embryophyta</taxon>
        <taxon>Tracheophyta</taxon>
        <taxon>Spermatophyta</taxon>
        <taxon>Magnoliopsida</taxon>
        <taxon>Proteales</taxon>
        <taxon>Proteaceae</taxon>
        <taxon>Protea</taxon>
    </lineage>
</organism>
<evidence type="ECO:0000313" key="1">
    <source>
        <dbReference type="EMBL" id="KAJ4979551.1"/>
    </source>
</evidence>
<dbReference type="PANTHER" id="PTHR37743:SF1">
    <property type="entry name" value="ARM REPEAT SUPERFAMILY PROTEIN"/>
    <property type="match status" value="1"/>
</dbReference>
<comment type="caution">
    <text evidence="1">The sequence shown here is derived from an EMBL/GenBank/DDBJ whole genome shotgun (WGS) entry which is preliminary data.</text>
</comment>
<gene>
    <name evidence="1" type="ORF">NE237_010331</name>
</gene>
<dbReference type="InterPro" id="IPR011989">
    <property type="entry name" value="ARM-like"/>
</dbReference>
<proteinExistence type="predicted"/>